<comment type="caution">
    <text evidence="1">The sequence shown here is derived from an EMBL/GenBank/DDBJ whole genome shotgun (WGS) entry which is preliminary data.</text>
</comment>
<feature type="non-terminal residue" evidence="1">
    <location>
        <position position="1"/>
    </location>
</feature>
<dbReference type="Proteomes" id="UP001186974">
    <property type="component" value="Unassembled WGS sequence"/>
</dbReference>
<evidence type="ECO:0000313" key="1">
    <source>
        <dbReference type="EMBL" id="KAK3061145.1"/>
    </source>
</evidence>
<keyword evidence="2" id="KW-1185">Reference proteome</keyword>
<reference evidence="1" key="1">
    <citation type="submission" date="2024-09" db="EMBL/GenBank/DDBJ databases">
        <title>Black Yeasts Isolated from many extreme environments.</title>
        <authorList>
            <person name="Coleine C."/>
            <person name="Stajich J.E."/>
            <person name="Selbmann L."/>
        </authorList>
    </citation>
    <scope>NUCLEOTIDE SEQUENCE</scope>
    <source>
        <strain evidence="1">CCFEE 5737</strain>
    </source>
</reference>
<accession>A0ACC3D352</accession>
<proteinExistence type="predicted"/>
<sequence length="530" mass="58588">YDPNHSSMTDAMHRPNNHTSAPDSHPRGGRIDHHAFPPPPSSRGGRGGPHRAPFSDYKPNFDRARTALVVEQIPEENFSEDQVRDFFSQFGAIAEVTMQAYKRLAIVKFEDFGAAKTAYHSPKSVFENRFVQVYWFNPDNFPAAPAAAGRNGHRANGSGVVKKEEGDREGEEDDREGEEDDKMQIDTEEFRKRQEEIQRQQEKKRKKLAEAEAAKQELDARVKAQQEERRKLLERLAAKTAGKSSSSPSASAVGAAENGDGSGEADTTPMSEEKKKASEALRKKLAELEEEAQTMGIDPDDNEPSYYSHPRGRGYAGGRGYSSSYRGRGGYIPRGRGYDPYYSPRGRGGGRGHAYPYPYTYPTRGRGGAAGAGAVKRLDNRSRTIEVRNIKPGTKEDEELRTWLFQNSEFEDVGAGREGRGVVVTFKQRYMAEEFVGRAPTIRGVERLELGWVDHRVGGKVEDARGSGGGGEGGEDGDAGDVRMEDGSEGGDGVQSATNGARKERIDPRDREERDVDYDAVADEDRWMAG</sequence>
<protein>
    <submittedName>
        <fullName evidence="1">Uncharacterized protein</fullName>
    </submittedName>
</protein>
<name>A0ACC3D352_9PEZI</name>
<organism evidence="1 2">
    <name type="scientific">Coniosporium uncinatum</name>
    <dbReference type="NCBI Taxonomy" id="93489"/>
    <lineage>
        <taxon>Eukaryota</taxon>
        <taxon>Fungi</taxon>
        <taxon>Dikarya</taxon>
        <taxon>Ascomycota</taxon>
        <taxon>Pezizomycotina</taxon>
        <taxon>Dothideomycetes</taxon>
        <taxon>Dothideomycetes incertae sedis</taxon>
        <taxon>Coniosporium</taxon>
    </lineage>
</organism>
<dbReference type="EMBL" id="JAWDJW010008037">
    <property type="protein sequence ID" value="KAK3061145.1"/>
    <property type="molecule type" value="Genomic_DNA"/>
</dbReference>
<gene>
    <name evidence="1" type="ORF">LTS18_006922</name>
</gene>
<evidence type="ECO:0000313" key="2">
    <source>
        <dbReference type="Proteomes" id="UP001186974"/>
    </source>
</evidence>